<sequence>MDEGAPVALTGTSPLAVPDIEEVRRDARAALDVVTATTRALDAAGLAGPSALPGWSRSHVLAHVTAIGTAMARQAEHAAHGELVEVYDGGAAGREAGIQEGAHRSVAEHVAALEALAERLDAAWPGPGSAGWDAPVTYRDGTVADALVAWWREVRIHAVDLDAGIGLDTWPRPLGLHLLDFLGVRLTDDVVVEVVGQPASFVVGPAGLRTATEPGSIPHADAQEENAPGSGAPRAVVVRGRLTDIAAWLAGRTPAVEPVAHRADAAASLPEIGPWPSPYSPPKENPGPPKENRSHAR</sequence>
<dbReference type="AlphaFoldDB" id="A0A6M5UNC6"/>
<dbReference type="GO" id="GO:0016853">
    <property type="term" value="F:isomerase activity"/>
    <property type="evidence" value="ECO:0007669"/>
    <property type="project" value="UniProtKB-KW"/>
</dbReference>
<feature type="domain" description="Mycothiol-dependent maleylpyruvate isomerase metal-binding" evidence="2">
    <location>
        <begin position="28"/>
        <end position="161"/>
    </location>
</feature>
<feature type="compositionally biased region" description="Pro residues" evidence="1">
    <location>
        <begin position="273"/>
        <end position="289"/>
    </location>
</feature>
<dbReference type="KEGG" id="cprt:FIC82_009475"/>
<reference evidence="3 4" key="1">
    <citation type="journal article" date="2022" name="Int. J. Syst. Evol. Microbiol.">
        <title>Cellulosimicrobium protaetiae sp. nov., isolated from the gut of the larva of Protaetia brevitarsis seulensis.</title>
        <authorList>
            <person name="Le Han H."/>
            <person name="Nguyen T.T.H."/>
            <person name="Li Z."/>
            <person name="Shin N.R."/>
            <person name="Kim S.G."/>
        </authorList>
    </citation>
    <scope>NUCLEOTIDE SEQUENCE [LARGE SCALE GENOMIC DNA]</scope>
    <source>
        <strain evidence="3 4">BI34</strain>
    </source>
</reference>
<gene>
    <name evidence="3" type="ORF">FIC82_009475</name>
</gene>
<proteinExistence type="predicted"/>
<protein>
    <submittedName>
        <fullName evidence="3">Maleylpyruvate isomerase family mycothiol-dependent enzyme</fullName>
    </submittedName>
</protein>
<evidence type="ECO:0000313" key="3">
    <source>
        <dbReference type="EMBL" id="QJW38369.1"/>
    </source>
</evidence>
<dbReference type="SUPFAM" id="SSF109854">
    <property type="entry name" value="DinB/YfiT-like putative metalloenzymes"/>
    <property type="match status" value="1"/>
</dbReference>
<evidence type="ECO:0000313" key="4">
    <source>
        <dbReference type="Proteomes" id="UP000451354"/>
    </source>
</evidence>
<dbReference type="GO" id="GO:0046872">
    <property type="term" value="F:metal ion binding"/>
    <property type="evidence" value="ECO:0007669"/>
    <property type="project" value="InterPro"/>
</dbReference>
<dbReference type="InterPro" id="IPR024344">
    <property type="entry name" value="MDMPI_metal-binding"/>
</dbReference>
<dbReference type="EMBL" id="CP052757">
    <property type="protein sequence ID" value="QJW38369.1"/>
    <property type="molecule type" value="Genomic_DNA"/>
</dbReference>
<evidence type="ECO:0000256" key="1">
    <source>
        <dbReference type="SAM" id="MobiDB-lite"/>
    </source>
</evidence>
<dbReference type="Proteomes" id="UP000451354">
    <property type="component" value="Chromosome"/>
</dbReference>
<keyword evidence="3" id="KW-0413">Isomerase</keyword>
<feature type="region of interest" description="Disordered" evidence="1">
    <location>
        <begin position="206"/>
        <end position="233"/>
    </location>
</feature>
<accession>A0A6M5UNC6</accession>
<organism evidence="3 4">
    <name type="scientific">Cellulosimicrobium protaetiae</name>
    <dbReference type="NCBI Taxonomy" id="2587808"/>
    <lineage>
        <taxon>Bacteria</taxon>
        <taxon>Bacillati</taxon>
        <taxon>Actinomycetota</taxon>
        <taxon>Actinomycetes</taxon>
        <taxon>Micrococcales</taxon>
        <taxon>Promicromonosporaceae</taxon>
        <taxon>Cellulosimicrobium</taxon>
    </lineage>
</organism>
<name>A0A6M5UNC6_9MICO</name>
<dbReference type="Gene3D" id="1.20.120.450">
    <property type="entry name" value="dinb family like domain"/>
    <property type="match status" value="1"/>
</dbReference>
<dbReference type="InterPro" id="IPR034660">
    <property type="entry name" value="DinB/YfiT-like"/>
</dbReference>
<keyword evidence="4" id="KW-1185">Reference proteome</keyword>
<feature type="region of interest" description="Disordered" evidence="1">
    <location>
        <begin position="269"/>
        <end position="297"/>
    </location>
</feature>
<dbReference type="InterPro" id="IPR017517">
    <property type="entry name" value="Maleyloyr_isom"/>
</dbReference>
<dbReference type="NCBIfam" id="TIGR03083">
    <property type="entry name" value="maleylpyruvate isomerase family mycothiol-dependent enzyme"/>
    <property type="match status" value="1"/>
</dbReference>
<dbReference type="OrthoDB" id="5118203at2"/>
<evidence type="ECO:0000259" key="2">
    <source>
        <dbReference type="Pfam" id="PF11716"/>
    </source>
</evidence>
<dbReference type="Pfam" id="PF11716">
    <property type="entry name" value="MDMPI_N"/>
    <property type="match status" value="1"/>
</dbReference>